<proteinExistence type="predicted"/>
<feature type="chain" id="PRO_5019764759" evidence="1">
    <location>
        <begin position="20"/>
        <end position="81"/>
    </location>
</feature>
<dbReference type="Proteomes" id="UP000295192">
    <property type="component" value="Unassembled WGS sequence"/>
</dbReference>
<keyword evidence="1" id="KW-0732">Signal</keyword>
<gene>
    <name evidence="2" type="ORF">AWZ03_008225</name>
</gene>
<dbReference type="EMBL" id="LSRL02000079">
    <property type="protein sequence ID" value="TDG45367.1"/>
    <property type="molecule type" value="Genomic_DNA"/>
</dbReference>
<evidence type="ECO:0000313" key="3">
    <source>
        <dbReference type="Proteomes" id="UP000295192"/>
    </source>
</evidence>
<evidence type="ECO:0000313" key="2">
    <source>
        <dbReference type="EMBL" id="TDG45367.1"/>
    </source>
</evidence>
<evidence type="ECO:0000256" key="1">
    <source>
        <dbReference type="SAM" id="SignalP"/>
    </source>
</evidence>
<reference evidence="2 3" key="1">
    <citation type="journal article" date="2019" name="J. Hered.">
        <title>An Improved Genome Assembly for Drosophila navojoa, the Basal Species in the mojavensis Cluster.</title>
        <authorList>
            <person name="Vanderlinde T."/>
            <person name="Dupim E.G."/>
            <person name="Nazario-Yepiz N.O."/>
            <person name="Carvalho A.B."/>
        </authorList>
    </citation>
    <scope>NUCLEOTIDE SEQUENCE [LARGE SCALE GENOMIC DNA]</scope>
    <source>
        <strain evidence="2">Navoj_Jal97</strain>
        <tissue evidence="2">Whole organism</tissue>
    </source>
</reference>
<dbReference type="AlphaFoldDB" id="A0A484B906"/>
<keyword evidence="3" id="KW-1185">Reference proteome</keyword>
<organism evidence="2 3">
    <name type="scientific">Drosophila navojoa</name>
    <name type="common">Fruit fly</name>
    <dbReference type="NCBI Taxonomy" id="7232"/>
    <lineage>
        <taxon>Eukaryota</taxon>
        <taxon>Metazoa</taxon>
        <taxon>Ecdysozoa</taxon>
        <taxon>Arthropoda</taxon>
        <taxon>Hexapoda</taxon>
        <taxon>Insecta</taxon>
        <taxon>Pterygota</taxon>
        <taxon>Neoptera</taxon>
        <taxon>Endopterygota</taxon>
        <taxon>Diptera</taxon>
        <taxon>Brachycera</taxon>
        <taxon>Muscomorpha</taxon>
        <taxon>Ephydroidea</taxon>
        <taxon>Drosophilidae</taxon>
        <taxon>Drosophila</taxon>
    </lineage>
</organism>
<name>A0A484B906_DRONA</name>
<sequence length="81" mass="9270">MAKIAFVFLLFALFVFCNADEATTQSNEPIQQLGSQLINIFNNMRNLEIKIDEEAMKKLTNNFVDNAKVFVENANKNLQQN</sequence>
<comment type="caution">
    <text evidence="2">The sequence shown here is derived from an EMBL/GenBank/DDBJ whole genome shotgun (WGS) entry which is preliminary data.</text>
</comment>
<dbReference type="OMA" id="CNADEAT"/>
<feature type="signal peptide" evidence="1">
    <location>
        <begin position="1"/>
        <end position="19"/>
    </location>
</feature>
<accession>A0A484B906</accession>
<protein>
    <submittedName>
        <fullName evidence="2">Uncharacterized protein</fullName>
    </submittedName>
</protein>